<reference evidence="2" key="2">
    <citation type="submission" date="2025-08" db="UniProtKB">
        <authorList>
            <consortium name="RefSeq"/>
        </authorList>
    </citation>
    <scope>IDENTIFICATION</scope>
    <source>
        <strain evidence="2">S238N-H82</strain>
        <tissue evidence="2">Testes</tissue>
    </source>
</reference>
<dbReference type="Proteomes" id="UP000001554">
    <property type="component" value="Chromosome 10"/>
</dbReference>
<organism evidence="1 2">
    <name type="scientific">Branchiostoma floridae</name>
    <name type="common">Florida lancelet</name>
    <name type="synonym">Amphioxus</name>
    <dbReference type="NCBI Taxonomy" id="7739"/>
    <lineage>
        <taxon>Eukaryota</taxon>
        <taxon>Metazoa</taxon>
        <taxon>Chordata</taxon>
        <taxon>Cephalochordata</taxon>
        <taxon>Leptocardii</taxon>
        <taxon>Amphioxiformes</taxon>
        <taxon>Branchiostomatidae</taxon>
        <taxon>Branchiostoma</taxon>
    </lineage>
</organism>
<reference evidence="1" key="1">
    <citation type="journal article" date="2020" name="Nat. Ecol. Evol.">
        <title>Deeply conserved synteny resolves early events in vertebrate evolution.</title>
        <authorList>
            <person name="Simakov O."/>
            <person name="Marletaz F."/>
            <person name="Yue J.X."/>
            <person name="O'Connell B."/>
            <person name="Jenkins J."/>
            <person name="Brandt A."/>
            <person name="Calef R."/>
            <person name="Tung C.H."/>
            <person name="Huang T.K."/>
            <person name="Schmutz J."/>
            <person name="Satoh N."/>
            <person name="Yu J.K."/>
            <person name="Putnam N.H."/>
            <person name="Green R.E."/>
            <person name="Rokhsar D.S."/>
        </authorList>
    </citation>
    <scope>NUCLEOTIDE SEQUENCE [LARGE SCALE GENOMIC DNA]</scope>
    <source>
        <strain evidence="1">S238N-H82</strain>
    </source>
</reference>
<dbReference type="GeneID" id="118425018"/>
<gene>
    <name evidence="2" type="primary">LOC118425018</name>
</gene>
<name>A0A9J7LW09_BRAFL</name>
<dbReference type="AlphaFoldDB" id="A0A9J7LW09"/>
<sequence>MVPTTAVPTQSAWRTVESNYISFKVVDLDPTKDYDNKTSADYLELTALLEELIRNITGDILSVQLVDVRLPDAGVIFQINTTVSDVDAVRESIFNESVNDVLGPFTVDGNATTFGPIYSRC</sequence>
<protein>
    <submittedName>
        <fullName evidence="2">Uncharacterized protein LOC118425018</fullName>
    </submittedName>
</protein>
<dbReference type="KEGG" id="bfo:118425018"/>
<dbReference type="RefSeq" id="XP_035689726.1">
    <property type="nucleotide sequence ID" value="XM_035833833.1"/>
</dbReference>
<keyword evidence="1" id="KW-1185">Reference proteome</keyword>
<evidence type="ECO:0000313" key="2">
    <source>
        <dbReference type="RefSeq" id="XP_035689726.1"/>
    </source>
</evidence>
<accession>A0A9J7LW09</accession>
<evidence type="ECO:0000313" key="1">
    <source>
        <dbReference type="Proteomes" id="UP000001554"/>
    </source>
</evidence>
<proteinExistence type="predicted"/>